<dbReference type="GO" id="GO:0005739">
    <property type="term" value="C:mitochondrion"/>
    <property type="evidence" value="ECO:0007669"/>
    <property type="project" value="UniProtKB-ARBA"/>
</dbReference>
<name>A0A4S2N5M2_9PEZI</name>
<accession>A0A4S2N5M2</accession>
<comment type="subcellular location">
    <subcellularLocation>
        <location evidence="1">Membrane</location>
        <topology evidence="1">Multi-pass membrane protein</topology>
    </subcellularLocation>
</comment>
<feature type="compositionally biased region" description="Basic residues" evidence="8">
    <location>
        <begin position="24"/>
        <end position="36"/>
    </location>
</feature>
<feature type="domain" description="Cation efflux protein transmembrane" evidence="10">
    <location>
        <begin position="60"/>
        <end position="270"/>
    </location>
</feature>
<keyword evidence="6" id="KW-0406">Ion transport</keyword>
<evidence type="ECO:0000313" key="11">
    <source>
        <dbReference type="EMBL" id="TGZ84540.1"/>
    </source>
</evidence>
<dbReference type="FunCoup" id="A0A4S2N5M2">
    <property type="interactions" value="77"/>
</dbReference>
<dbReference type="GO" id="GO:0008324">
    <property type="term" value="F:monoatomic cation transmembrane transporter activity"/>
    <property type="evidence" value="ECO:0007669"/>
    <property type="project" value="InterPro"/>
</dbReference>
<gene>
    <name evidence="11" type="ORF">EX30DRAFT_352940</name>
</gene>
<dbReference type="GO" id="GO:0016020">
    <property type="term" value="C:membrane"/>
    <property type="evidence" value="ECO:0007669"/>
    <property type="project" value="UniProtKB-SubCell"/>
</dbReference>
<keyword evidence="3" id="KW-0813">Transport</keyword>
<dbReference type="GO" id="GO:0030003">
    <property type="term" value="P:intracellular monoatomic cation homeostasis"/>
    <property type="evidence" value="ECO:0007669"/>
    <property type="project" value="UniProtKB-ARBA"/>
</dbReference>
<dbReference type="OrthoDB" id="435980at2759"/>
<evidence type="ECO:0000256" key="4">
    <source>
        <dbReference type="ARBA" id="ARBA00022692"/>
    </source>
</evidence>
<sequence length="395" mass="41972">MPSSKRRTARSRSPLPPQSSSLHLHSHSHGHSHSHSHNHEPNPLLLSRDRTDPAVRITRLGLLINLLLAVSKGIGGYYFSSQALVADAFHSLTDMVSDVMTLATVSIALSPPSPRFPNGYGKVEALGSLAVSGILAIGGIGMGWSSMVHLIADLGVAEMLPGWLPHGHAHSHAIPGLGAAWLAAGSVVIKEYLYHKTMKIAKERQSGVLASNAVHHRVDSLTAVVALLAIAGSNVWPAGAGWLDPVGGLLVAGMVVRAGLENTWGAVEELADKGIGERKRKEIVHAAEHGLGVVDGVKVVTVEGVKSGQNILVTVIVEVDGTRTVGDMKDVEWKIRERVANDVKGIWRVGVRCIVKGEDVMNEFFLEMTGSSRGCPQVWHAGGSRSGSEDHISEP</sequence>
<evidence type="ECO:0000256" key="7">
    <source>
        <dbReference type="ARBA" id="ARBA00023136"/>
    </source>
</evidence>
<evidence type="ECO:0000256" key="2">
    <source>
        <dbReference type="ARBA" id="ARBA00008873"/>
    </source>
</evidence>
<dbReference type="InterPro" id="IPR002524">
    <property type="entry name" value="Cation_efflux"/>
</dbReference>
<keyword evidence="7 9" id="KW-0472">Membrane</keyword>
<feature type="region of interest" description="Disordered" evidence="8">
    <location>
        <begin position="1"/>
        <end position="47"/>
    </location>
</feature>
<dbReference type="Pfam" id="PF01545">
    <property type="entry name" value="Cation_efflux"/>
    <property type="match status" value="1"/>
</dbReference>
<evidence type="ECO:0000256" key="3">
    <source>
        <dbReference type="ARBA" id="ARBA00022448"/>
    </source>
</evidence>
<feature type="transmembrane region" description="Helical" evidence="9">
    <location>
        <begin position="172"/>
        <end position="194"/>
    </location>
</feature>
<evidence type="ECO:0000256" key="1">
    <source>
        <dbReference type="ARBA" id="ARBA00004141"/>
    </source>
</evidence>
<feature type="transmembrane region" description="Helical" evidence="9">
    <location>
        <begin position="129"/>
        <end position="152"/>
    </location>
</feature>
<dbReference type="AlphaFoldDB" id="A0A4S2N5M2"/>
<evidence type="ECO:0000256" key="6">
    <source>
        <dbReference type="ARBA" id="ARBA00023065"/>
    </source>
</evidence>
<dbReference type="NCBIfam" id="TIGR01297">
    <property type="entry name" value="CDF"/>
    <property type="match status" value="1"/>
</dbReference>
<dbReference type="SUPFAM" id="SSF161111">
    <property type="entry name" value="Cation efflux protein transmembrane domain-like"/>
    <property type="match status" value="1"/>
</dbReference>
<dbReference type="Proteomes" id="UP000298138">
    <property type="component" value="Unassembled WGS sequence"/>
</dbReference>
<evidence type="ECO:0000313" key="12">
    <source>
        <dbReference type="Proteomes" id="UP000298138"/>
    </source>
</evidence>
<dbReference type="PANTHER" id="PTHR43840">
    <property type="entry name" value="MITOCHONDRIAL METAL TRANSPORTER 1-RELATED"/>
    <property type="match status" value="1"/>
</dbReference>
<dbReference type="EMBL" id="ML220112">
    <property type="protein sequence ID" value="TGZ84540.1"/>
    <property type="molecule type" value="Genomic_DNA"/>
</dbReference>
<keyword evidence="4 9" id="KW-0812">Transmembrane</keyword>
<dbReference type="FunFam" id="1.20.1510.10:FF:000013">
    <property type="entry name" value="Cation efflux family protein"/>
    <property type="match status" value="1"/>
</dbReference>
<evidence type="ECO:0000256" key="8">
    <source>
        <dbReference type="SAM" id="MobiDB-lite"/>
    </source>
</evidence>
<dbReference type="GO" id="GO:0098771">
    <property type="term" value="P:inorganic ion homeostasis"/>
    <property type="evidence" value="ECO:0007669"/>
    <property type="project" value="UniProtKB-ARBA"/>
</dbReference>
<keyword evidence="5 9" id="KW-1133">Transmembrane helix</keyword>
<dbReference type="InterPro" id="IPR050291">
    <property type="entry name" value="CDF_Transporter"/>
</dbReference>
<dbReference type="InterPro" id="IPR058533">
    <property type="entry name" value="Cation_efflux_TM"/>
</dbReference>
<dbReference type="Gene3D" id="1.20.1510.10">
    <property type="entry name" value="Cation efflux protein transmembrane domain"/>
    <property type="match status" value="1"/>
</dbReference>
<evidence type="ECO:0000259" key="10">
    <source>
        <dbReference type="Pfam" id="PF01545"/>
    </source>
</evidence>
<dbReference type="PANTHER" id="PTHR43840:SF15">
    <property type="entry name" value="MITOCHONDRIAL METAL TRANSPORTER 1-RELATED"/>
    <property type="match status" value="1"/>
</dbReference>
<dbReference type="InterPro" id="IPR027469">
    <property type="entry name" value="Cation_efflux_TMD_sf"/>
</dbReference>
<keyword evidence="12" id="KW-1185">Reference proteome</keyword>
<protein>
    <submittedName>
        <fullName evidence="11">Cation efflux protein</fullName>
    </submittedName>
</protein>
<dbReference type="STRING" id="341454.A0A4S2N5M2"/>
<comment type="similarity">
    <text evidence="2">Belongs to the cation diffusion facilitator (CDF) transporter (TC 2.A.4) family. SLC30A subfamily.</text>
</comment>
<feature type="compositionally biased region" description="Basic residues" evidence="8">
    <location>
        <begin position="1"/>
        <end position="10"/>
    </location>
</feature>
<dbReference type="InParanoid" id="A0A4S2N5M2"/>
<evidence type="ECO:0000256" key="9">
    <source>
        <dbReference type="SAM" id="Phobius"/>
    </source>
</evidence>
<proteinExistence type="inferred from homology"/>
<reference evidence="11 12" key="1">
    <citation type="submission" date="2019-04" db="EMBL/GenBank/DDBJ databases">
        <title>Comparative genomics and transcriptomics to analyze fruiting body development in filamentous ascomycetes.</title>
        <authorList>
            <consortium name="DOE Joint Genome Institute"/>
            <person name="Lutkenhaus R."/>
            <person name="Traeger S."/>
            <person name="Breuer J."/>
            <person name="Kuo A."/>
            <person name="Lipzen A."/>
            <person name="Pangilinan J."/>
            <person name="Dilworth D."/>
            <person name="Sandor L."/>
            <person name="Poggeler S."/>
            <person name="Barry K."/>
            <person name="Grigoriev I.V."/>
            <person name="Nowrousian M."/>
        </authorList>
    </citation>
    <scope>NUCLEOTIDE SEQUENCE [LARGE SCALE GENOMIC DNA]</scope>
    <source>
        <strain evidence="11 12">CBS 389.68</strain>
    </source>
</reference>
<evidence type="ECO:0000256" key="5">
    <source>
        <dbReference type="ARBA" id="ARBA00022989"/>
    </source>
</evidence>
<organism evidence="11 12">
    <name type="scientific">Ascodesmis nigricans</name>
    <dbReference type="NCBI Taxonomy" id="341454"/>
    <lineage>
        <taxon>Eukaryota</taxon>
        <taxon>Fungi</taxon>
        <taxon>Dikarya</taxon>
        <taxon>Ascomycota</taxon>
        <taxon>Pezizomycotina</taxon>
        <taxon>Pezizomycetes</taxon>
        <taxon>Pezizales</taxon>
        <taxon>Ascodesmidaceae</taxon>
        <taxon>Ascodesmis</taxon>
    </lineage>
</organism>